<keyword evidence="4" id="KW-1185">Reference proteome</keyword>
<dbReference type="RefSeq" id="WP_123352856.1">
    <property type="nucleotide sequence ID" value="NZ_CP027432.2"/>
</dbReference>
<dbReference type="EMBL" id="RJVK01000003">
    <property type="protein sequence ID" value="ROR39526.1"/>
    <property type="molecule type" value="Genomic_DNA"/>
</dbReference>
<reference evidence="4" key="1">
    <citation type="submission" date="2018-03" db="EMBL/GenBank/DDBJ databases">
        <title>A comparative analysis of the Nautiliaceae.</title>
        <authorList>
            <person name="Grosche A."/>
            <person name="Smedile F."/>
            <person name="Vetriani C."/>
        </authorList>
    </citation>
    <scope>NUCLEOTIDE SEQUENCE [LARGE SCALE GENOMIC DNA]</scope>
    <source>
        <strain evidence="4">TB6</strain>
    </source>
</reference>
<dbReference type="EMBL" id="CP027432">
    <property type="protein sequence ID" value="QCI28934.1"/>
    <property type="molecule type" value="Genomic_DNA"/>
</dbReference>
<accession>A0AAJ4RC88</accession>
<evidence type="ECO:0000313" key="4">
    <source>
        <dbReference type="Proteomes" id="UP000298805"/>
    </source>
</evidence>
<evidence type="ECO:0000313" key="2">
    <source>
        <dbReference type="EMBL" id="ROR39526.1"/>
    </source>
</evidence>
<protein>
    <submittedName>
        <fullName evidence="2">Uncharacterized protein</fullName>
    </submittedName>
</protein>
<name>A0AAJ4RC88_9BACT</name>
<dbReference type="Proteomes" id="UP000298805">
    <property type="component" value="Chromosome"/>
</dbReference>
<dbReference type="AlphaFoldDB" id="A0AAJ4RC88"/>
<evidence type="ECO:0000313" key="1">
    <source>
        <dbReference type="EMBL" id="QCI28934.1"/>
    </source>
</evidence>
<sequence length="100" mass="12122">MAYEIIVNDNEKTIELHSDECDVLIGKKEDVEFNNNVLYITFNLFEEIEEFLKNHENYEVIECEECKPKENRDVLDEEYDDFYEEFDEDEDIDSTRCDIF</sequence>
<reference evidence="2 3" key="2">
    <citation type="submission" date="2018-11" db="EMBL/GenBank/DDBJ databases">
        <title>Genomic Encyclopedia of Type Strains, Phase IV (KMG-IV): sequencing the most valuable type-strain genomes for metagenomic binning, comparative biology and taxonomic classification.</title>
        <authorList>
            <person name="Goeker M."/>
        </authorList>
    </citation>
    <scope>NUCLEOTIDE SEQUENCE [LARGE SCALE GENOMIC DNA]</scope>
    <source>
        <strain evidence="2 3">DSM 27783</strain>
    </source>
</reference>
<evidence type="ECO:0000313" key="3">
    <source>
        <dbReference type="Proteomes" id="UP000272781"/>
    </source>
</evidence>
<gene>
    <name evidence="1" type="ORF">C6V80_08110</name>
    <name evidence="2" type="ORF">EDC58_1466</name>
</gene>
<reference evidence="1" key="3">
    <citation type="submission" date="2019-06" db="EMBL/GenBank/DDBJ databases">
        <title>A comparative analysis of the Nautiliaceae.</title>
        <authorList>
            <person name="Grosche A."/>
            <person name="Smedile F."/>
            <person name="Vetriani C."/>
        </authorList>
    </citation>
    <scope>NUCLEOTIDE SEQUENCE</scope>
    <source>
        <strain evidence="1">TB6</strain>
    </source>
</reference>
<organism evidence="2 3">
    <name type="scientific">Caminibacter pacificus</name>
    <dbReference type="NCBI Taxonomy" id="1424653"/>
    <lineage>
        <taxon>Bacteria</taxon>
        <taxon>Pseudomonadati</taxon>
        <taxon>Campylobacterota</taxon>
        <taxon>Epsilonproteobacteria</taxon>
        <taxon>Nautiliales</taxon>
        <taxon>Nautiliaceae</taxon>
        <taxon>Caminibacter</taxon>
    </lineage>
</organism>
<dbReference type="Proteomes" id="UP000272781">
    <property type="component" value="Unassembled WGS sequence"/>
</dbReference>
<proteinExistence type="predicted"/>